<sequence>MDTATAALIDPERQLLGCLLQLPTGPARRVLAEMHANDLADPEAAHVLGLAIEVLARDQDPAPVVLYTHAVTTGQAPGRTRREALAQWLFDTYRDAPPAALAEHLKAAVLEAAWRRALTAHADRLRQAADTAPTDLLRELADDTGAIDDLWRRYRAAAEPTTRLEVAA</sequence>
<comment type="caution">
    <text evidence="1">The sequence shown here is derived from an EMBL/GenBank/DDBJ whole genome shotgun (WGS) entry which is preliminary data.</text>
</comment>
<dbReference type="EMBL" id="JAAXLS010000009">
    <property type="protein sequence ID" value="NKQ54411.1"/>
    <property type="molecule type" value="Genomic_DNA"/>
</dbReference>
<dbReference type="Proteomes" id="UP000715441">
    <property type="component" value="Unassembled WGS sequence"/>
</dbReference>
<keyword evidence="2" id="KW-1185">Reference proteome</keyword>
<proteinExistence type="predicted"/>
<dbReference type="RefSeq" id="WP_168516287.1">
    <property type="nucleotide sequence ID" value="NZ_JAAXLS010000009.1"/>
</dbReference>
<organism evidence="1 2">
    <name type="scientific">Amycolatopsis acididurans</name>
    <dbReference type="NCBI Taxonomy" id="2724524"/>
    <lineage>
        <taxon>Bacteria</taxon>
        <taxon>Bacillati</taxon>
        <taxon>Actinomycetota</taxon>
        <taxon>Actinomycetes</taxon>
        <taxon>Pseudonocardiales</taxon>
        <taxon>Pseudonocardiaceae</taxon>
        <taxon>Amycolatopsis</taxon>
    </lineage>
</organism>
<protein>
    <submittedName>
        <fullName evidence="1">Uncharacterized protein</fullName>
    </submittedName>
</protein>
<gene>
    <name evidence="1" type="ORF">HFP15_16130</name>
</gene>
<accession>A0ABX1J3Q2</accession>
<dbReference type="InterPro" id="IPR016136">
    <property type="entry name" value="DNA_helicase_N/primase_C"/>
</dbReference>
<evidence type="ECO:0000313" key="1">
    <source>
        <dbReference type="EMBL" id="NKQ54411.1"/>
    </source>
</evidence>
<evidence type="ECO:0000313" key="2">
    <source>
        <dbReference type="Proteomes" id="UP000715441"/>
    </source>
</evidence>
<name>A0ABX1J3Q2_9PSEU</name>
<reference evidence="1 2" key="1">
    <citation type="submission" date="2020-04" db="EMBL/GenBank/DDBJ databases">
        <title>Novel species.</title>
        <authorList>
            <person name="Teo W.F.A."/>
            <person name="Lipun K."/>
            <person name="Srisuk N."/>
            <person name="Duangmal K."/>
        </authorList>
    </citation>
    <scope>NUCLEOTIDE SEQUENCE [LARGE SCALE GENOMIC DNA]</scope>
    <source>
        <strain evidence="1 2">K13G38</strain>
    </source>
</reference>
<dbReference type="Gene3D" id="1.10.860.10">
    <property type="entry name" value="DNAb Helicase, Chain A"/>
    <property type="match status" value="1"/>
</dbReference>